<accession>S5DQI5</accession>
<organism evidence="9">
    <name type="scientific">Candidatus Actinomarina minuta</name>
    <dbReference type="NCBI Taxonomy" id="1389454"/>
    <lineage>
        <taxon>Bacteria</taxon>
        <taxon>Bacillati</taxon>
        <taxon>Actinomycetota</taxon>
        <taxon>Actinomycetes</taxon>
        <taxon>Candidatus Actinomarinidae</taxon>
        <taxon>Candidatus Actinomarinales</taxon>
        <taxon>Candidatus Actinomarineae</taxon>
        <taxon>Candidatus Actinomarinaceae</taxon>
        <taxon>Candidatus Actinomarina</taxon>
    </lineage>
</organism>
<feature type="transmembrane region" description="Helical" evidence="7">
    <location>
        <begin position="223"/>
        <end position="249"/>
    </location>
</feature>
<evidence type="ECO:0000256" key="7">
    <source>
        <dbReference type="SAM" id="Phobius"/>
    </source>
</evidence>
<proteinExistence type="predicted"/>
<evidence type="ECO:0000256" key="6">
    <source>
        <dbReference type="ARBA" id="ARBA00023136"/>
    </source>
</evidence>
<dbReference type="Pfam" id="PF07690">
    <property type="entry name" value="MFS_1"/>
    <property type="match status" value="1"/>
</dbReference>
<dbReference type="GO" id="GO:0005886">
    <property type="term" value="C:plasma membrane"/>
    <property type="evidence" value="ECO:0007669"/>
    <property type="project" value="UniProtKB-SubCell"/>
</dbReference>
<protein>
    <submittedName>
        <fullName evidence="9">H+ antiporter protein</fullName>
    </submittedName>
</protein>
<dbReference type="PANTHER" id="PTHR43266:SF2">
    <property type="entry name" value="MAJOR FACILITATOR SUPERFAMILY (MFS) PROFILE DOMAIN-CONTAINING PROTEIN"/>
    <property type="match status" value="1"/>
</dbReference>
<evidence type="ECO:0000256" key="3">
    <source>
        <dbReference type="ARBA" id="ARBA00022475"/>
    </source>
</evidence>
<evidence type="ECO:0000256" key="2">
    <source>
        <dbReference type="ARBA" id="ARBA00022448"/>
    </source>
</evidence>
<dbReference type="CDD" id="cd06173">
    <property type="entry name" value="MFS_MefA_like"/>
    <property type="match status" value="1"/>
</dbReference>
<feature type="domain" description="Major facilitator superfamily (MFS) profile" evidence="8">
    <location>
        <begin position="8"/>
        <end position="400"/>
    </location>
</feature>
<dbReference type="PANTHER" id="PTHR43266">
    <property type="entry name" value="MACROLIDE-EFFLUX PROTEIN"/>
    <property type="match status" value="1"/>
</dbReference>
<feature type="transmembrane region" description="Helical" evidence="7">
    <location>
        <begin position="261"/>
        <end position="281"/>
    </location>
</feature>
<dbReference type="InterPro" id="IPR011701">
    <property type="entry name" value="MFS"/>
</dbReference>
<dbReference type="SUPFAM" id="SSF103473">
    <property type="entry name" value="MFS general substrate transporter"/>
    <property type="match status" value="1"/>
</dbReference>
<feature type="transmembrane region" description="Helical" evidence="7">
    <location>
        <begin position="354"/>
        <end position="372"/>
    </location>
</feature>
<evidence type="ECO:0000256" key="1">
    <source>
        <dbReference type="ARBA" id="ARBA00004651"/>
    </source>
</evidence>
<dbReference type="AlphaFoldDB" id="S5DQI5"/>
<dbReference type="EMBL" id="KC811123">
    <property type="protein sequence ID" value="AGQ19135.1"/>
    <property type="molecule type" value="Genomic_DNA"/>
</dbReference>
<feature type="transmembrane region" description="Helical" evidence="7">
    <location>
        <begin position="378"/>
        <end position="398"/>
    </location>
</feature>
<dbReference type="InterPro" id="IPR020846">
    <property type="entry name" value="MFS_dom"/>
</dbReference>
<name>S5DQI5_9ACTN</name>
<keyword evidence="5 7" id="KW-1133">Transmembrane helix</keyword>
<dbReference type="Gene3D" id="1.20.1250.20">
    <property type="entry name" value="MFS general substrate transporter like domains"/>
    <property type="match status" value="1"/>
</dbReference>
<evidence type="ECO:0000256" key="5">
    <source>
        <dbReference type="ARBA" id="ARBA00022989"/>
    </source>
</evidence>
<feature type="transmembrane region" description="Helical" evidence="7">
    <location>
        <begin position="145"/>
        <end position="167"/>
    </location>
</feature>
<evidence type="ECO:0000259" key="8">
    <source>
        <dbReference type="PROSITE" id="PS50850"/>
    </source>
</evidence>
<sequence length="409" mass="45079">MENFQKYKVLLTENNNFRKLFAARLITLGGDWLLTVPLLGIIYELTENPFITSLVLVVQSAPLFMLGSFGGYLADRFDRKKIIAISEFLSGLTVLLILYAVTTESVVFILFSFGLLSVAGSPYMPTSDAALPNVVKKENLAEANVIFFSSWGVMAGLGAGLGGYLTTVISRNMLFAIDSLSFVLSALIVFSINKNLSEKSENKKEEDISYKEGLKYAASKKEIFSLIITKATFSISASGLLSLFTVLSYDIYKTGDFGTGLMFAARGIGALIGPIAIRYFFGSSDGKLLNTIGITIMAWGLFYFFIPFSMSLYLTVLLLILGHSGGGSQWAFSTYGLQVLTPDRLRGRIAGIDYSLYFLMNTISTLMIGYLATVYGVLFVFKLFPVLGFIFGFVWYLATRNIWKSLDKS</sequence>
<feature type="transmembrane region" description="Helical" evidence="7">
    <location>
        <begin position="49"/>
        <end position="70"/>
    </location>
</feature>
<keyword evidence="4 7" id="KW-0812">Transmembrane</keyword>
<dbReference type="PROSITE" id="PS50850">
    <property type="entry name" value="MFS"/>
    <property type="match status" value="1"/>
</dbReference>
<dbReference type="GO" id="GO:0022857">
    <property type="term" value="F:transmembrane transporter activity"/>
    <property type="evidence" value="ECO:0007669"/>
    <property type="project" value="InterPro"/>
</dbReference>
<feature type="transmembrane region" description="Helical" evidence="7">
    <location>
        <begin position="21"/>
        <end position="43"/>
    </location>
</feature>
<comment type="subcellular location">
    <subcellularLocation>
        <location evidence="1">Cell membrane</location>
        <topology evidence="1">Multi-pass membrane protein</topology>
    </subcellularLocation>
</comment>
<keyword evidence="3" id="KW-1003">Cell membrane</keyword>
<evidence type="ECO:0000256" key="4">
    <source>
        <dbReference type="ARBA" id="ARBA00022692"/>
    </source>
</evidence>
<reference evidence="9" key="1">
    <citation type="journal article" date="2013" name="Sci. Rep.">
        <title>Metagenomics uncovers a new group of low GC and ultra-small marine Actinobacteria.</title>
        <authorList>
            <person name="Ghai R."/>
            <person name="Mizuno C.M."/>
            <person name="Picazo A."/>
            <person name="Camacho A."/>
            <person name="Rodriguez-Valera F."/>
        </authorList>
    </citation>
    <scope>NUCLEOTIDE SEQUENCE</scope>
</reference>
<evidence type="ECO:0000313" key="9">
    <source>
        <dbReference type="EMBL" id="AGQ19135.1"/>
    </source>
</evidence>
<keyword evidence="2" id="KW-0813">Transport</keyword>
<keyword evidence="6 7" id="KW-0472">Membrane</keyword>
<dbReference type="InterPro" id="IPR036259">
    <property type="entry name" value="MFS_trans_sf"/>
</dbReference>